<comment type="caution">
    <text evidence="3">The sequence shown here is derived from an EMBL/GenBank/DDBJ whole genome shotgun (WGS) entry which is preliminary data.</text>
</comment>
<name>A0A9N8DK27_9STRA</name>
<feature type="compositionally biased region" description="Pro residues" evidence="1">
    <location>
        <begin position="312"/>
        <end position="322"/>
    </location>
</feature>
<gene>
    <name evidence="3" type="ORF">SEMRO_129_G061460.1</name>
</gene>
<organism evidence="3 4">
    <name type="scientific">Seminavis robusta</name>
    <dbReference type="NCBI Taxonomy" id="568900"/>
    <lineage>
        <taxon>Eukaryota</taxon>
        <taxon>Sar</taxon>
        <taxon>Stramenopiles</taxon>
        <taxon>Ochrophyta</taxon>
        <taxon>Bacillariophyta</taxon>
        <taxon>Bacillariophyceae</taxon>
        <taxon>Bacillariophycidae</taxon>
        <taxon>Naviculales</taxon>
        <taxon>Naviculaceae</taxon>
        <taxon>Seminavis</taxon>
    </lineage>
</organism>
<feature type="signal peptide" evidence="2">
    <location>
        <begin position="1"/>
        <end position="21"/>
    </location>
</feature>
<evidence type="ECO:0000256" key="2">
    <source>
        <dbReference type="SAM" id="SignalP"/>
    </source>
</evidence>
<reference evidence="3" key="1">
    <citation type="submission" date="2020-06" db="EMBL/GenBank/DDBJ databases">
        <authorList>
            <consortium name="Plant Systems Biology data submission"/>
        </authorList>
    </citation>
    <scope>NUCLEOTIDE SEQUENCE</scope>
    <source>
        <strain evidence="3">D6</strain>
    </source>
</reference>
<dbReference type="Proteomes" id="UP001153069">
    <property type="component" value="Unassembled WGS sequence"/>
</dbReference>
<proteinExistence type="predicted"/>
<dbReference type="EMBL" id="CAICTM010000128">
    <property type="protein sequence ID" value="CAB9502154.1"/>
    <property type="molecule type" value="Genomic_DNA"/>
</dbReference>
<feature type="compositionally biased region" description="Low complexity" evidence="1">
    <location>
        <begin position="623"/>
        <end position="633"/>
    </location>
</feature>
<feature type="compositionally biased region" description="Low complexity" evidence="1">
    <location>
        <begin position="640"/>
        <end position="650"/>
    </location>
</feature>
<sequence>MFFRLLSHALILVALPALTLARQEVVWSIGNSLSSYGGTIVGSFRCFYQGYRSQFGITRVDTPRSTPGGATFGLHWAWLLYDDNTPTFMNENGNIHTWVFLQEQSAIPAVPAQLPVSIFNLRGLIHHFKSTDVERAMLIQTWGYEFGTSSNGVNFPDMPSHNQALLAGYVEMQKAVHSDDYQVGLAPCGLAWEKTYWNCLSRGMDPMTDEDCVFRKLYQDPVHPSAFGTYLCSLTVFSTITGIHPSTQGCKGDLSTDEADQIHLGIAQAIEETYSNGLITYLFDSLWDTPEPTPAPPTTPPTGTPTVTRYPTGPPQTEPPTASPTTGAPTVLNANAVAAADTSKILILGNEVLGNYNVSQQFEYIHENSLALHNVKGHVVATSSTPEGATFQWHINTIAESDPVLYSSADGHDFDWIVLQEDIALMSALGSSESCNLSPAFHTMVASTHDSGVTVFVMTPGGRNGWEDKVSGESHEEFMTHNAILFENYYNCQFTYPDESYLLPVTQAYEEIYLEDWESGEDPALDETSLFFRLYNEDGINPSAEGSYLIAVLLSTLIGGLDPARITWIPDGIASGLEFEIAAQDAVRLRAVASKVYRWADRPWQDAWPTTSPTDAPTPTPAPVITLAPVPAATEPPVPATEAPVEETPGNGPPEETPGNGPPEETPGNGPPEETPGNGPPEETPANEEVPECTLLPPPTDDSCAAINPSTIDDGIRGVNGRYNGWYSLNDDGCCHDYCRWVGTGGTGPEPTIQTTHGNSFFACRPAGYSTCTYWTEYATPFTAEKCLAQGVPQGLVASKSGEP</sequence>
<dbReference type="InterPro" id="IPR036514">
    <property type="entry name" value="SGNH_hydro_sf"/>
</dbReference>
<accession>A0A9N8DK27</accession>
<evidence type="ECO:0000313" key="3">
    <source>
        <dbReference type="EMBL" id="CAB9502154.1"/>
    </source>
</evidence>
<feature type="region of interest" description="Disordered" evidence="1">
    <location>
        <begin position="289"/>
        <end position="326"/>
    </location>
</feature>
<protein>
    <submittedName>
        <fullName evidence="3">Uncharacterized protein</fullName>
    </submittedName>
</protein>
<dbReference type="Gene3D" id="3.40.50.1110">
    <property type="entry name" value="SGNH hydrolase"/>
    <property type="match status" value="2"/>
</dbReference>
<feature type="compositionally biased region" description="Pro residues" evidence="1">
    <location>
        <begin position="291"/>
        <end position="303"/>
    </location>
</feature>
<feature type="compositionally biased region" description="Pro residues" evidence="1">
    <location>
        <begin position="651"/>
        <end position="683"/>
    </location>
</feature>
<evidence type="ECO:0000256" key="1">
    <source>
        <dbReference type="SAM" id="MobiDB-lite"/>
    </source>
</evidence>
<evidence type="ECO:0000313" key="4">
    <source>
        <dbReference type="Proteomes" id="UP001153069"/>
    </source>
</evidence>
<feature type="chain" id="PRO_5040333138" evidence="2">
    <location>
        <begin position="22"/>
        <end position="804"/>
    </location>
</feature>
<keyword evidence="4" id="KW-1185">Reference proteome</keyword>
<feature type="region of interest" description="Disordered" evidence="1">
    <location>
        <begin position="605"/>
        <end position="704"/>
    </location>
</feature>
<dbReference type="AlphaFoldDB" id="A0A9N8DK27"/>
<keyword evidence="2" id="KW-0732">Signal</keyword>